<dbReference type="InterPro" id="IPR001753">
    <property type="entry name" value="Enoyl-CoA_hydra/iso"/>
</dbReference>
<dbReference type="InterPro" id="IPR006176">
    <property type="entry name" value="3-OHacyl-CoA_DH_NAD-bd"/>
</dbReference>
<feature type="domain" description="3-hydroxyacyl-CoA dehydrogenase C-terminal" evidence="14">
    <location>
        <begin position="520"/>
        <end position="587"/>
    </location>
</feature>
<evidence type="ECO:0000256" key="13">
    <source>
        <dbReference type="RuleBase" id="RU003707"/>
    </source>
</evidence>
<dbReference type="Gene3D" id="1.10.1040.50">
    <property type="match status" value="2"/>
</dbReference>
<dbReference type="STRING" id="1325564.NSJP_2594"/>
<reference evidence="16 17" key="1">
    <citation type="submission" date="2017-03" db="EMBL/GenBank/DDBJ databases">
        <authorList>
            <person name="Afonso C.L."/>
            <person name="Miller P.J."/>
            <person name="Scott M.A."/>
            <person name="Spackman E."/>
            <person name="Goraichik I."/>
            <person name="Dimitrov K.M."/>
            <person name="Suarez D.L."/>
            <person name="Swayne D.E."/>
        </authorList>
    </citation>
    <scope>NUCLEOTIDE SEQUENCE [LARGE SCALE GENOMIC DNA]</scope>
    <source>
        <strain evidence="16">Genome sequencing of Nitrospira japonica strain NJ11</strain>
    </source>
</reference>
<evidence type="ECO:0000256" key="9">
    <source>
        <dbReference type="ARBA" id="ARBA00023098"/>
    </source>
</evidence>
<evidence type="ECO:0000256" key="2">
    <source>
        <dbReference type="ARBA" id="ARBA00007005"/>
    </source>
</evidence>
<dbReference type="SUPFAM" id="SSF51735">
    <property type="entry name" value="NAD(P)-binding Rossmann-fold domains"/>
    <property type="match status" value="1"/>
</dbReference>
<dbReference type="EMBL" id="LT828648">
    <property type="protein sequence ID" value="SLM48761.1"/>
    <property type="molecule type" value="Genomic_DNA"/>
</dbReference>
<dbReference type="InterPro" id="IPR036291">
    <property type="entry name" value="NAD(P)-bd_dom_sf"/>
</dbReference>
<dbReference type="SUPFAM" id="SSF48179">
    <property type="entry name" value="6-phosphogluconate dehydrogenase C-terminal domain-like"/>
    <property type="match status" value="2"/>
</dbReference>
<dbReference type="GO" id="GO:0016853">
    <property type="term" value="F:isomerase activity"/>
    <property type="evidence" value="ECO:0007669"/>
    <property type="project" value="UniProtKB-KW"/>
</dbReference>
<dbReference type="PROSITE" id="PS00166">
    <property type="entry name" value="ENOYL_COA_HYDRATASE"/>
    <property type="match status" value="1"/>
</dbReference>
<dbReference type="OrthoDB" id="9771883at2"/>
<keyword evidence="5" id="KW-0276">Fatty acid metabolism</keyword>
<dbReference type="GO" id="GO:0016509">
    <property type="term" value="F:long-chain (3S)-3-hydroxyacyl-CoA dehydrogenase (NAD+) activity"/>
    <property type="evidence" value="ECO:0007669"/>
    <property type="project" value="TreeGrafter"/>
</dbReference>
<dbReference type="InterPro" id="IPR018376">
    <property type="entry name" value="Enoyl-CoA_hyd/isom_CS"/>
</dbReference>
<dbReference type="InterPro" id="IPR008927">
    <property type="entry name" value="6-PGluconate_DH-like_C_sf"/>
</dbReference>
<evidence type="ECO:0000256" key="10">
    <source>
        <dbReference type="ARBA" id="ARBA00023239"/>
    </source>
</evidence>
<dbReference type="AlphaFoldDB" id="A0A1W1I763"/>
<dbReference type="KEGG" id="nja:NSJP_2594"/>
<dbReference type="Gene3D" id="3.90.226.10">
    <property type="entry name" value="2-enoyl-CoA Hydratase, Chain A, domain 1"/>
    <property type="match status" value="1"/>
</dbReference>
<evidence type="ECO:0000256" key="1">
    <source>
        <dbReference type="ARBA" id="ARBA00005005"/>
    </source>
</evidence>
<comment type="pathway">
    <text evidence="1">Lipid metabolism; fatty acid beta-oxidation.</text>
</comment>
<dbReference type="FunFam" id="3.90.226.10:FF:000011">
    <property type="entry name" value="Fatty acid oxidation complex subunit alpha"/>
    <property type="match status" value="1"/>
</dbReference>
<dbReference type="Gene3D" id="3.40.50.720">
    <property type="entry name" value="NAD(P)-binding Rossmann-like Domain"/>
    <property type="match status" value="1"/>
</dbReference>
<evidence type="ECO:0000256" key="8">
    <source>
        <dbReference type="ARBA" id="ARBA00023027"/>
    </source>
</evidence>
<dbReference type="Pfam" id="PF00378">
    <property type="entry name" value="ECH_1"/>
    <property type="match status" value="1"/>
</dbReference>
<evidence type="ECO:0000256" key="7">
    <source>
        <dbReference type="ARBA" id="ARBA00023002"/>
    </source>
</evidence>
<dbReference type="Proteomes" id="UP000192042">
    <property type="component" value="Chromosome I"/>
</dbReference>
<evidence type="ECO:0000259" key="15">
    <source>
        <dbReference type="Pfam" id="PF02737"/>
    </source>
</evidence>
<comment type="similarity">
    <text evidence="2">In the central section; belongs to the 3-hydroxyacyl-CoA dehydrogenase family.</text>
</comment>
<keyword evidence="6" id="KW-0442">Lipid degradation</keyword>
<keyword evidence="10 16" id="KW-0456">Lyase</keyword>
<sequence length="728" mass="78820">MANDPIGTIEGPGGLRHFKTAVLEDGTLLAGFDYQGKAVNVLNVDSMAEWRQLVQWAEGASAVTGVVLLSLKHGNFCAGADLEEMHDAQRRKSFQELDRLVVDAHTVFDAMGRSRKPFVAAVEGVCLGGGLELALACHARVASTHERTGLALPEVRLGILPGFGGTQRLPRLIGLVPALDMITTGRTVFPRQALRMGLINAMVTSIPSRVRRLDEIQQETLIQAALAQVRRLRGATDRRSSLPLSRWLPGAPLIRSLVCRFARRQVLKRVRHFYPAPVRAIDAVERGLGMDLLEASLTVEKPLLIELMASSVSTHLVGLFLAGEAVKRKAATAAQGVTRLGVLGAGLMGSQIAGQLADRGYSVVLRDLAPDILAAAAGRIHKALAAQVRKRIILPSELRYRSLRIAPTTRMSDVSSAGLVIEAVSEKLEVKRAVLAEFELEAPSNAIFATNTSSYTLADIAVNAICPDRCVGLHFFNPVAKMQLVEVVRAPFTSEWALAEACTVAKRLGKFPLLVRDGPGFLVNRILSRYLAEAVILVGEGVPIQRIDRIAQDFGMAVDSGHPMGPLELIDLIGLPVAIHVLASLTVLGHRIESREALLRGLLGEGGVPLPFWKSGKENPEAVEAIREHRRAFGAEPASLSDEVLHRRLFLPMVDEAVRCLTDNIVEQPQEVDLALTYGIGFPGFRGGLLTWARDTMTPRALAGELEALAQRYGKRFEPCPGLAAGEW</sequence>
<feature type="domain" description="3-hydroxyacyl-CoA dehydrogenase NAD binding" evidence="15">
    <location>
        <begin position="340"/>
        <end position="517"/>
    </location>
</feature>
<keyword evidence="8" id="KW-0520">NAD</keyword>
<dbReference type="FunFam" id="3.40.50.720:FF:000009">
    <property type="entry name" value="Fatty oxidation complex, alpha subunit"/>
    <property type="match status" value="1"/>
</dbReference>
<keyword evidence="7 16" id="KW-0560">Oxidoreductase</keyword>
<comment type="catalytic activity">
    <reaction evidence="12">
        <text>a (3S)-3-hydroxyacyl-CoA + NAD(+) = a 3-oxoacyl-CoA + NADH + H(+)</text>
        <dbReference type="Rhea" id="RHEA:22432"/>
        <dbReference type="ChEBI" id="CHEBI:15378"/>
        <dbReference type="ChEBI" id="CHEBI:57318"/>
        <dbReference type="ChEBI" id="CHEBI:57540"/>
        <dbReference type="ChEBI" id="CHEBI:57945"/>
        <dbReference type="ChEBI" id="CHEBI:90726"/>
        <dbReference type="EC" id="1.1.1.35"/>
    </reaction>
</comment>
<accession>A0A1W1I763</accession>
<gene>
    <name evidence="16" type="ORF">NSJP_2594</name>
</gene>
<dbReference type="SUPFAM" id="SSF52096">
    <property type="entry name" value="ClpP/crotonase"/>
    <property type="match status" value="1"/>
</dbReference>
<keyword evidence="9" id="KW-0443">Lipid metabolism</keyword>
<evidence type="ECO:0000259" key="14">
    <source>
        <dbReference type="Pfam" id="PF00725"/>
    </source>
</evidence>
<dbReference type="CDD" id="cd06558">
    <property type="entry name" value="crotonase-like"/>
    <property type="match status" value="1"/>
</dbReference>
<keyword evidence="17" id="KW-1185">Reference proteome</keyword>
<dbReference type="GO" id="GO:0004300">
    <property type="term" value="F:enoyl-CoA hydratase activity"/>
    <property type="evidence" value="ECO:0007669"/>
    <property type="project" value="UniProtKB-EC"/>
</dbReference>
<name>A0A1W1I763_9BACT</name>
<dbReference type="InterPro" id="IPR029045">
    <property type="entry name" value="ClpP/crotonase-like_dom_sf"/>
</dbReference>
<dbReference type="Pfam" id="PF00725">
    <property type="entry name" value="3HCDH"/>
    <property type="match status" value="1"/>
</dbReference>
<dbReference type="InterPro" id="IPR006108">
    <property type="entry name" value="3HC_DH_C"/>
</dbReference>
<evidence type="ECO:0000313" key="16">
    <source>
        <dbReference type="EMBL" id="SLM48761.1"/>
    </source>
</evidence>
<keyword evidence="11" id="KW-0511">Multifunctional enzyme</keyword>
<evidence type="ECO:0000256" key="3">
    <source>
        <dbReference type="ARBA" id="ARBA00008750"/>
    </source>
</evidence>
<dbReference type="EC" id="4.2.1.17" evidence="4"/>
<dbReference type="PANTHER" id="PTHR43612:SF3">
    <property type="entry name" value="TRIFUNCTIONAL ENZYME SUBUNIT ALPHA, MITOCHONDRIAL"/>
    <property type="match status" value="1"/>
</dbReference>
<proteinExistence type="inferred from homology"/>
<comment type="similarity">
    <text evidence="13">Belongs to the enoyl-CoA hydratase/isomerase family.</text>
</comment>
<dbReference type="GO" id="GO:0006635">
    <property type="term" value="P:fatty acid beta-oxidation"/>
    <property type="evidence" value="ECO:0007669"/>
    <property type="project" value="UniProtKB-UniPathway"/>
</dbReference>
<dbReference type="Pfam" id="PF02737">
    <property type="entry name" value="3HCDH_N"/>
    <property type="match status" value="1"/>
</dbReference>
<dbReference type="PANTHER" id="PTHR43612">
    <property type="entry name" value="TRIFUNCTIONAL ENZYME SUBUNIT ALPHA"/>
    <property type="match status" value="1"/>
</dbReference>
<evidence type="ECO:0000256" key="4">
    <source>
        <dbReference type="ARBA" id="ARBA00012076"/>
    </source>
</evidence>
<keyword evidence="16" id="KW-0413">Isomerase</keyword>
<dbReference type="UniPathway" id="UPA00659"/>
<evidence type="ECO:0000256" key="5">
    <source>
        <dbReference type="ARBA" id="ARBA00022832"/>
    </source>
</evidence>
<evidence type="ECO:0000256" key="6">
    <source>
        <dbReference type="ARBA" id="ARBA00022963"/>
    </source>
</evidence>
<evidence type="ECO:0000256" key="11">
    <source>
        <dbReference type="ARBA" id="ARBA00023268"/>
    </source>
</evidence>
<dbReference type="GO" id="GO:0070403">
    <property type="term" value="F:NAD+ binding"/>
    <property type="evidence" value="ECO:0007669"/>
    <property type="project" value="InterPro"/>
</dbReference>
<evidence type="ECO:0000313" key="17">
    <source>
        <dbReference type="Proteomes" id="UP000192042"/>
    </source>
</evidence>
<dbReference type="InterPro" id="IPR050136">
    <property type="entry name" value="FA_oxidation_alpha_subunit"/>
</dbReference>
<organism evidence="16 17">
    <name type="scientific">Nitrospira japonica</name>
    <dbReference type="NCBI Taxonomy" id="1325564"/>
    <lineage>
        <taxon>Bacteria</taxon>
        <taxon>Pseudomonadati</taxon>
        <taxon>Nitrospirota</taxon>
        <taxon>Nitrospiria</taxon>
        <taxon>Nitrospirales</taxon>
        <taxon>Nitrospiraceae</taxon>
        <taxon>Nitrospira</taxon>
    </lineage>
</organism>
<dbReference type="RefSeq" id="WP_080887096.1">
    <property type="nucleotide sequence ID" value="NZ_LT828648.1"/>
</dbReference>
<evidence type="ECO:0000256" key="12">
    <source>
        <dbReference type="ARBA" id="ARBA00049556"/>
    </source>
</evidence>
<comment type="similarity">
    <text evidence="3">In the N-terminal section; belongs to the enoyl-CoA hydratase/isomerase family.</text>
</comment>
<protein>
    <recommendedName>
        <fullName evidence="4">enoyl-CoA hydratase</fullName>
        <ecNumber evidence="4">4.2.1.17</ecNumber>
    </recommendedName>
</protein>